<evidence type="ECO:0000259" key="10">
    <source>
        <dbReference type="Pfam" id="PF00288"/>
    </source>
</evidence>
<dbReference type="Gene3D" id="3.30.230.10">
    <property type="match status" value="1"/>
</dbReference>
<evidence type="ECO:0000256" key="1">
    <source>
        <dbReference type="ARBA" id="ARBA00009684"/>
    </source>
</evidence>
<proteinExistence type="inferred from homology"/>
<comment type="pathway">
    <text evidence="9">Isoprenoid biosynthesis; isopentenyl diphosphate biosynthesis via DXP pathway; isopentenyl diphosphate from 1-deoxy-D-xylulose 5-phosphate: step 3/6.</text>
</comment>
<feature type="domain" description="GHMP kinase C-terminal" evidence="11">
    <location>
        <begin position="199"/>
        <end position="273"/>
    </location>
</feature>
<accession>A0ABR9XSU3</accession>
<feature type="binding site" evidence="9">
    <location>
        <begin position="93"/>
        <end position="103"/>
    </location>
    <ligand>
        <name>ATP</name>
        <dbReference type="ChEBI" id="CHEBI:30616"/>
    </ligand>
</feature>
<dbReference type="GO" id="GO:0050515">
    <property type="term" value="F:4-(cytidine 5'-diphospho)-2-C-methyl-D-erythritol kinase activity"/>
    <property type="evidence" value="ECO:0007669"/>
    <property type="project" value="UniProtKB-EC"/>
</dbReference>
<dbReference type="HAMAP" id="MF_00061">
    <property type="entry name" value="IspE"/>
    <property type="match status" value="1"/>
</dbReference>
<organism evidence="12 13">
    <name type="scientific">Prosthecochloris ethylica</name>
    <dbReference type="NCBI Taxonomy" id="2743976"/>
    <lineage>
        <taxon>Bacteria</taxon>
        <taxon>Pseudomonadati</taxon>
        <taxon>Chlorobiota</taxon>
        <taxon>Chlorobiia</taxon>
        <taxon>Chlorobiales</taxon>
        <taxon>Chlorobiaceae</taxon>
        <taxon>Prosthecochloris</taxon>
    </lineage>
</organism>
<dbReference type="SUPFAM" id="SSF55060">
    <property type="entry name" value="GHMP Kinase, C-terminal domain"/>
    <property type="match status" value="1"/>
</dbReference>
<reference evidence="12 13" key="1">
    <citation type="journal article" date="2020" name="Microorganisms">
        <title>Simultaneous Genome Sequencing of Prosthecochloris ethylica and Desulfuromonas acetoxidans within a Syntrophic Mixture Reveals Unique Pili and Protein Interactions.</title>
        <authorList>
            <person name="Kyndt J.A."/>
            <person name="Van Beeumen J.J."/>
            <person name="Meyer T.E."/>
        </authorList>
    </citation>
    <scope>NUCLEOTIDE SEQUENCE [LARGE SCALE GENOMIC DNA]</scope>
    <source>
        <strain evidence="12 13">N3</strain>
    </source>
</reference>
<dbReference type="PANTHER" id="PTHR43527:SF2">
    <property type="entry name" value="4-DIPHOSPHOCYTIDYL-2-C-METHYL-D-ERYTHRITOL KINASE, CHLOROPLASTIC"/>
    <property type="match status" value="1"/>
</dbReference>
<dbReference type="Proteomes" id="UP000619838">
    <property type="component" value="Unassembled WGS sequence"/>
</dbReference>
<evidence type="ECO:0000256" key="8">
    <source>
        <dbReference type="ARBA" id="ARBA00032554"/>
    </source>
</evidence>
<keyword evidence="7 9" id="KW-0067">ATP-binding</keyword>
<comment type="catalytic activity">
    <reaction evidence="9">
        <text>4-CDP-2-C-methyl-D-erythritol + ATP = 4-CDP-2-C-methyl-D-erythritol 2-phosphate + ADP + H(+)</text>
        <dbReference type="Rhea" id="RHEA:18437"/>
        <dbReference type="ChEBI" id="CHEBI:15378"/>
        <dbReference type="ChEBI" id="CHEBI:30616"/>
        <dbReference type="ChEBI" id="CHEBI:57823"/>
        <dbReference type="ChEBI" id="CHEBI:57919"/>
        <dbReference type="ChEBI" id="CHEBI:456216"/>
        <dbReference type="EC" id="2.7.1.148"/>
    </reaction>
</comment>
<evidence type="ECO:0000256" key="6">
    <source>
        <dbReference type="ARBA" id="ARBA00022777"/>
    </source>
</evidence>
<evidence type="ECO:0000259" key="11">
    <source>
        <dbReference type="Pfam" id="PF08544"/>
    </source>
</evidence>
<dbReference type="SUPFAM" id="SSF54211">
    <property type="entry name" value="Ribosomal protein S5 domain 2-like"/>
    <property type="match status" value="1"/>
</dbReference>
<dbReference type="EC" id="2.7.1.148" evidence="2 9"/>
<dbReference type="Pfam" id="PF00288">
    <property type="entry name" value="GHMP_kinases_N"/>
    <property type="match status" value="1"/>
</dbReference>
<evidence type="ECO:0000256" key="5">
    <source>
        <dbReference type="ARBA" id="ARBA00022741"/>
    </source>
</evidence>
<gene>
    <name evidence="9 12" type="primary">ispE</name>
    <name evidence="12" type="ORF">INT08_08010</name>
</gene>
<evidence type="ECO:0000256" key="7">
    <source>
        <dbReference type="ARBA" id="ARBA00022840"/>
    </source>
</evidence>
<protein>
    <recommendedName>
        <fullName evidence="3 9">4-diphosphocytidyl-2-C-methyl-D-erythritol kinase</fullName>
        <shortName evidence="9">CMK</shortName>
        <ecNumber evidence="2 9">2.7.1.148</ecNumber>
    </recommendedName>
    <alternativeName>
        <fullName evidence="8 9">4-(cytidine-5'-diphospho)-2-C-methyl-D-erythritol kinase</fullName>
    </alternativeName>
</protein>
<dbReference type="PANTHER" id="PTHR43527">
    <property type="entry name" value="4-DIPHOSPHOCYTIDYL-2-C-METHYL-D-ERYTHRITOL KINASE, CHLOROPLASTIC"/>
    <property type="match status" value="1"/>
</dbReference>
<feature type="domain" description="GHMP kinase N-terminal" evidence="10">
    <location>
        <begin position="65"/>
        <end position="140"/>
    </location>
</feature>
<evidence type="ECO:0000256" key="2">
    <source>
        <dbReference type="ARBA" id="ARBA00012052"/>
    </source>
</evidence>
<dbReference type="Gene3D" id="3.30.70.890">
    <property type="entry name" value="GHMP kinase, C-terminal domain"/>
    <property type="match status" value="1"/>
</dbReference>
<feature type="active site" evidence="9">
    <location>
        <position position="135"/>
    </location>
</feature>
<comment type="similarity">
    <text evidence="1 9">Belongs to the GHMP kinase family. IspE subfamily.</text>
</comment>
<keyword evidence="9" id="KW-0414">Isoprene biosynthesis</keyword>
<evidence type="ECO:0000256" key="9">
    <source>
        <dbReference type="HAMAP-Rule" id="MF_00061"/>
    </source>
</evidence>
<dbReference type="InterPro" id="IPR006204">
    <property type="entry name" value="GHMP_kinase_N_dom"/>
</dbReference>
<keyword evidence="4 9" id="KW-0808">Transferase</keyword>
<name>A0ABR9XSU3_9CHLB</name>
<dbReference type="EMBL" id="JADGII010000012">
    <property type="protein sequence ID" value="MBF0637111.1"/>
    <property type="molecule type" value="Genomic_DNA"/>
</dbReference>
<evidence type="ECO:0000256" key="4">
    <source>
        <dbReference type="ARBA" id="ARBA00022679"/>
    </source>
</evidence>
<dbReference type="RefSeq" id="WP_114607662.1">
    <property type="nucleotide sequence ID" value="NZ_JABVZQ010000001.1"/>
</dbReference>
<dbReference type="NCBIfam" id="TIGR00154">
    <property type="entry name" value="ispE"/>
    <property type="match status" value="1"/>
</dbReference>
<dbReference type="InterPro" id="IPR020568">
    <property type="entry name" value="Ribosomal_Su5_D2-typ_SF"/>
</dbReference>
<evidence type="ECO:0000313" key="13">
    <source>
        <dbReference type="Proteomes" id="UP000619838"/>
    </source>
</evidence>
<evidence type="ECO:0000256" key="3">
    <source>
        <dbReference type="ARBA" id="ARBA00017473"/>
    </source>
</evidence>
<dbReference type="InterPro" id="IPR036554">
    <property type="entry name" value="GHMP_kinase_C_sf"/>
</dbReference>
<dbReference type="InterPro" id="IPR004424">
    <property type="entry name" value="IspE"/>
</dbReference>
<keyword evidence="5 9" id="KW-0547">Nucleotide-binding</keyword>
<keyword evidence="6 9" id="KW-0418">Kinase</keyword>
<comment type="function">
    <text evidence="9">Catalyzes the phosphorylation of the position 2 hydroxy group of 4-diphosphocytidyl-2C-methyl-D-erythritol.</text>
</comment>
<dbReference type="Pfam" id="PF08544">
    <property type="entry name" value="GHMP_kinases_C"/>
    <property type="match status" value="1"/>
</dbReference>
<dbReference type="InterPro" id="IPR014721">
    <property type="entry name" value="Ribsml_uS5_D2-typ_fold_subgr"/>
</dbReference>
<feature type="active site" evidence="9">
    <location>
        <position position="11"/>
    </location>
</feature>
<comment type="caution">
    <text evidence="12">The sequence shown here is derived from an EMBL/GenBank/DDBJ whole genome shotgun (WGS) entry which is preliminary data.</text>
</comment>
<dbReference type="InterPro" id="IPR013750">
    <property type="entry name" value="GHMP_kinase_C_dom"/>
</dbReference>
<evidence type="ECO:0000313" key="12">
    <source>
        <dbReference type="EMBL" id="MBF0637111.1"/>
    </source>
</evidence>
<keyword evidence="13" id="KW-1185">Reference proteome</keyword>
<dbReference type="PIRSF" id="PIRSF010376">
    <property type="entry name" value="IspE"/>
    <property type="match status" value="1"/>
</dbReference>
<sequence length="286" mass="31083">MKSISVKAFAKINVGLRITGRRPDGYHTLETVFAPVDWYDVLTFSPADSITMSCSNRELACDESNLCVRAARALADFAGLSHGVRIELEKNIPFGAGLGGGSSDAAATLAALNRFWAVHAPLGELHRLATSLGADVPYFLESKGLAYATGIGEELEDLNLSLPFWVVTLFPGEQISTVWAYKNFHPRFERDVPDLRHALRALCEQKDTSVCSLLENDFETAVFEHFPAVGAIKDELLDAGSLYASLSGSGSAVFGLFHSEDDARRAVGRFESRCRCALTPPSFTMS</sequence>